<sequence length="110" mass="12123">MISFDRFVFPFYQHPTSSCVSGALPISGDVCAPFDQRFPSLCLFRFGEVNLLSLLCSRPGPVLVLSVPYRKLAFFAIPGVFGFLGFSVLVSVCWNCAVFQVAKTTQRDSS</sequence>
<dbReference type="AlphaFoldDB" id="A0A3N4JX24"/>
<dbReference type="Proteomes" id="UP000276215">
    <property type="component" value="Unassembled WGS sequence"/>
</dbReference>
<evidence type="ECO:0000313" key="3">
    <source>
        <dbReference type="Proteomes" id="UP000276215"/>
    </source>
</evidence>
<keyword evidence="3" id="KW-1185">Reference proteome</keyword>
<evidence type="ECO:0000313" key="2">
    <source>
        <dbReference type="EMBL" id="RPA98254.1"/>
    </source>
</evidence>
<keyword evidence="1" id="KW-0472">Membrane</keyword>
<keyword evidence="1" id="KW-0812">Transmembrane</keyword>
<evidence type="ECO:0008006" key="4">
    <source>
        <dbReference type="Google" id="ProtNLM"/>
    </source>
</evidence>
<protein>
    <recommendedName>
        <fullName evidence="4">Transmembrane protein</fullName>
    </recommendedName>
</protein>
<keyword evidence="1" id="KW-1133">Transmembrane helix</keyword>
<accession>A0A3N4JX24</accession>
<feature type="transmembrane region" description="Helical" evidence="1">
    <location>
        <begin position="72"/>
        <end position="97"/>
    </location>
</feature>
<proteinExistence type="predicted"/>
<gene>
    <name evidence="2" type="ORF">L873DRAFT_1047782</name>
</gene>
<reference evidence="2 3" key="1">
    <citation type="journal article" date="2018" name="Nat. Ecol. Evol.">
        <title>Pezizomycetes genomes reveal the molecular basis of ectomycorrhizal truffle lifestyle.</title>
        <authorList>
            <person name="Murat C."/>
            <person name="Payen T."/>
            <person name="Noel B."/>
            <person name="Kuo A."/>
            <person name="Morin E."/>
            <person name="Chen J."/>
            <person name="Kohler A."/>
            <person name="Krizsan K."/>
            <person name="Balestrini R."/>
            <person name="Da Silva C."/>
            <person name="Montanini B."/>
            <person name="Hainaut M."/>
            <person name="Levati E."/>
            <person name="Barry K.W."/>
            <person name="Belfiori B."/>
            <person name="Cichocki N."/>
            <person name="Clum A."/>
            <person name="Dockter R.B."/>
            <person name="Fauchery L."/>
            <person name="Guy J."/>
            <person name="Iotti M."/>
            <person name="Le Tacon F."/>
            <person name="Lindquist E.A."/>
            <person name="Lipzen A."/>
            <person name="Malagnac F."/>
            <person name="Mello A."/>
            <person name="Molinier V."/>
            <person name="Miyauchi S."/>
            <person name="Poulain J."/>
            <person name="Riccioni C."/>
            <person name="Rubini A."/>
            <person name="Sitrit Y."/>
            <person name="Splivallo R."/>
            <person name="Traeger S."/>
            <person name="Wang M."/>
            <person name="Zifcakova L."/>
            <person name="Wipf D."/>
            <person name="Zambonelli A."/>
            <person name="Paolocci F."/>
            <person name="Nowrousian M."/>
            <person name="Ottonello S."/>
            <person name="Baldrian P."/>
            <person name="Spatafora J.W."/>
            <person name="Henrissat B."/>
            <person name="Nagy L.G."/>
            <person name="Aury J.M."/>
            <person name="Wincker P."/>
            <person name="Grigoriev I.V."/>
            <person name="Bonfante P."/>
            <person name="Martin F.M."/>
        </authorList>
    </citation>
    <scope>NUCLEOTIDE SEQUENCE [LARGE SCALE GENOMIC DNA]</scope>
    <source>
        <strain evidence="2 3">120613-1</strain>
    </source>
</reference>
<organism evidence="2 3">
    <name type="scientific">Choiromyces venosus 120613-1</name>
    <dbReference type="NCBI Taxonomy" id="1336337"/>
    <lineage>
        <taxon>Eukaryota</taxon>
        <taxon>Fungi</taxon>
        <taxon>Dikarya</taxon>
        <taxon>Ascomycota</taxon>
        <taxon>Pezizomycotina</taxon>
        <taxon>Pezizomycetes</taxon>
        <taxon>Pezizales</taxon>
        <taxon>Tuberaceae</taxon>
        <taxon>Choiromyces</taxon>
    </lineage>
</organism>
<name>A0A3N4JX24_9PEZI</name>
<dbReference type="EMBL" id="ML120397">
    <property type="protein sequence ID" value="RPA98254.1"/>
    <property type="molecule type" value="Genomic_DNA"/>
</dbReference>
<evidence type="ECO:0000256" key="1">
    <source>
        <dbReference type="SAM" id="Phobius"/>
    </source>
</evidence>